<protein>
    <submittedName>
        <fullName evidence="1">IS30 family transposase</fullName>
    </submittedName>
</protein>
<reference evidence="1 2" key="1">
    <citation type="submission" date="2020-08" db="EMBL/GenBank/DDBJ databases">
        <title>Genomic Encyclopedia of Type Strains, Phase IV (KMG-IV): sequencing the most valuable type-strain genomes for metagenomic binning, comparative biology and taxonomic classification.</title>
        <authorList>
            <person name="Goeker M."/>
        </authorList>
    </citation>
    <scope>NUCLEOTIDE SEQUENCE [LARGE SCALE GENOMIC DNA]</scope>
    <source>
        <strain evidence="1 2">DSM 24661</strain>
    </source>
</reference>
<dbReference type="EMBL" id="JACHFH010000001">
    <property type="protein sequence ID" value="MBB5335090.1"/>
    <property type="molecule type" value="Genomic_DNA"/>
</dbReference>
<accession>A0A840UFY4</accession>
<dbReference type="GO" id="GO:0004803">
    <property type="term" value="F:transposase activity"/>
    <property type="evidence" value="ECO:0007669"/>
    <property type="project" value="TreeGrafter"/>
</dbReference>
<dbReference type="AlphaFoldDB" id="A0A840UFY4"/>
<gene>
    <name evidence="1" type="ORF">HNR32_000190</name>
</gene>
<dbReference type="NCBIfam" id="NF033563">
    <property type="entry name" value="transpos_IS30"/>
    <property type="match status" value="1"/>
</dbReference>
<proteinExistence type="predicted"/>
<dbReference type="PANTHER" id="PTHR10948">
    <property type="entry name" value="TRANSPOSASE"/>
    <property type="match status" value="1"/>
</dbReference>
<organism evidence="1 2">
    <name type="scientific">Pectinatus brassicae</name>
    <dbReference type="NCBI Taxonomy" id="862415"/>
    <lineage>
        <taxon>Bacteria</taxon>
        <taxon>Bacillati</taxon>
        <taxon>Bacillota</taxon>
        <taxon>Negativicutes</taxon>
        <taxon>Selenomonadales</taxon>
        <taxon>Selenomonadaceae</taxon>
        <taxon>Pectinatus</taxon>
    </lineage>
</organism>
<dbReference type="InterPro" id="IPR051917">
    <property type="entry name" value="Transposase-Integrase"/>
</dbReference>
<evidence type="ECO:0000313" key="1">
    <source>
        <dbReference type="EMBL" id="MBB5335090.1"/>
    </source>
</evidence>
<feature type="non-terminal residue" evidence="1">
    <location>
        <position position="179"/>
    </location>
</feature>
<name>A0A840UFY4_9FIRM</name>
<dbReference type="GO" id="GO:0005829">
    <property type="term" value="C:cytosol"/>
    <property type="evidence" value="ECO:0007669"/>
    <property type="project" value="TreeGrafter"/>
</dbReference>
<keyword evidence="2" id="KW-1185">Reference proteome</keyword>
<comment type="caution">
    <text evidence="1">The sequence shown here is derived from an EMBL/GenBank/DDBJ whole genome shotgun (WGS) entry which is preliminary data.</text>
</comment>
<dbReference type="PANTHER" id="PTHR10948:SF23">
    <property type="entry name" value="TRANSPOSASE INSI FOR INSERTION SEQUENCE ELEMENT IS30A-RELATED"/>
    <property type="match status" value="1"/>
</dbReference>
<dbReference type="Proteomes" id="UP000559117">
    <property type="component" value="Unassembled WGS sequence"/>
</dbReference>
<evidence type="ECO:0000313" key="2">
    <source>
        <dbReference type="Proteomes" id="UP000559117"/>
    </source>
</evidence>
<sequence length="179" mass="21138">MAKRGQAAYNEHRTHCRKPYKLDNDLFEPFIQWLVKQVREKHWSLDVCVGYAKLHQLFPRDEMVCTKTLYNMLWADKLPITIFEVPCVISRKQHRKWNRKNKRILGRSIDERPAIVDEHEELGHWEADTVVGKRQGKESVVFTMVERITNHYIAIKIPGRNSAGVSQAMDQLHEQYGDR</sequence>
<dbReference type="InterPro" id="IPR053392">
    <property type="entry name" value="Transposase_IS30-like"/>
</dbReference>
<dbReference type="GO" id="GO:0032196">
    <property type="term" value="P:transposition"/>
    <property type="evidence" value="ECO:0007669"/>
    <property type="project" value="TreeGrafter"/>
</dbReference>